<organism evidence="1">
    <name type="scientific">viral metagenome</name>
    <dbReference type="NCBI Taxonomy" id="1070528"/>
    <lineage>
        <taxon>unclassified sequences</taxon>
        <taxon>metagenomes</taxon>
        <taxon>organismal metagenomes</taxon>
    </lineage>
</organism>
<proteinExistence type="predicted"/>
<sequence>MTLRLDDPNLNIFLNQALENIKTEINRFLELGEAEPKIICLHGKTWTLNQAAHEMQKKTHDGLNFIEIYRRSDKDIAAKISELASRKRKTRL</sequence>
<accession>A0A6M3LUV6</accession>
<name>A0A6M3LUV6_9ZZZZ</name>
<dbReference type="AlphaFoldDB" id="A0A6M3LUV6"/>
<protein>
    <submittedName>
        <fullName evidence="1">Uncharacterized protein</fullName>
    </submittedName>
</protein>
<evidence type="ECO:0000313" key="1">
    <source>
        <dbReference type="EMBL" id="QJA96378.1"/>
    </source>
</evidence>
<gene>
    <name evidence="1" type="ORF">MM415B09065_0009</name>
</gene>
<dbReference type="EMBL" id="MT143394">
    <property type="protein sequence ID" value="QJA96378.1"/>
    <property type="molecule type" value="Genomic_DNA"/>
</dbReference>
<reference evidence="1" key="1">
    <citation type="submission" date="2020-03" db="EMBL/GenBank/DDBJ databases">
        <title>The deep terrestrial virosphere.</title>
        <authorList>
            <person name="Holmfeldt K."/>
            <person name="Nilsson E."/>
            <person name="Simone D."/>
            <person name="Lopez-Fernandez M."/>
            <person name="Wu X."/>
            <person name="de Brujin I."/>
            <person name="Lundin D."/>
            <person name="Andersson A."/>
            <person name="Bertilsson S."/>
            <person name="Dopson M."/>
        </authorList>
    </citation>
    <scope>NUCLEOTIDE SEQUENCE</scope>
    <source>
        <strain evidence="1">MM415B09065</strain>
    </source>
</reference>